<dbReference type="OrthoDB" id="3936150at2"/>
<feature type="domain" description="AMP-dependent synthetase/ligase" evidence="3">
    <location>
        <begin position="110"/>
        <end position="302"/>
    </location>
</feature>
<dbReference type="InterPro" id="IPR042099">
    <property type="entry name" value="ANL_N_sf"/>
</dbReference>
<keyword evidence="2" id="KW-0436">Ligase</keyword>
<evidence type="ECO:0000256" key="2">
    <source>
        <dbReference type="ARBA" id="ARBA00022598"/>
    </source>
</evidence>
<reference evidence="4 5" key="1">
    <citation type="submission" date="2016-10" db="EMBL/GenBank/DDBJ databases">
        <authorList>
            <person name="de Groot N.N."/>
        </authorList>
    </citation>
    <scope>NUCLEOTIDE SEQUENCE [LARGE SCALE GENOMIC DNA]</scope>
    <source>
        <strain evidence="4 5">DSM 44993</strain>
    </source>
</reference>
<proteinExistence type="inferred from homology"/>
<dbReference type="STRING" id="394193.SAMN04489732_102614"/>
<dbReference type="InterPro" id="IPR045851">
    <property type="entry name" value="AMP-bd_C_sf"/>
</dbReference>
<dbReference type="Gene3D" id="3.30.300.30">
    <property type="match status" value="1"/>
</dbReference>
<sequence length="431" mass="43899">MGEPQPWLSGAAEALAASRAGLLTEHGRYGWPELLAQARVLAADLPPAPHGWVVPSDGSVRSVIGLLAVGLADPAPRWVLGDPGRWGAGPALDETLWPAAASCVPPDPVRGPTYATATSGTTGEPRLLFGDPAALPEAVRLYTGGMPEYAGAEVFAACSALDFAAAFYMTVIPAVLLARDLVLFAPHRWDLAAGALDGRPGICLAAPVLAALGGRAAGGGDYRSLSVVPAGGGLTAARAERISSGFTGCSFLSMLGSTETGLLTVGREVREDGHVGSPLPGKPVWLADLGGDGVGTLWTQGPDTRLAASDGRLLRDADGAVSTGDLAHLDAAGTGYFLDGRSDDLIKVDGVSVYPNSVAAAVRALPGVLDAAVSVDRDGPADRIVVKVVGETTEDRVRAACGALPHPVVPHRVTITAGEAAAYSERGKVLL</sequence>
<comment type="similarity">
    <text evidence="1">Belongs to the ATP-dependent AMP-binding enzyme family.</text>
</comment>
<dbReference type="EMBL" id="FOEF01000002">
    <property type="protein sequence ID" value="SEO90092.1"/>
    <property type="molecule type" value="Genomic_DNA"/>
</dbReference>
<dbReference type="AlphaFoldDB" id="A0A1H8TGP4"/>
<dbReference type="Gene3D" id="3.40.50.12780">
    <property type="entry name" value="N-terminal domain of ligase-like"/>
    <property type="match status" value="1"/>
</dbReference>
<dbReference type="Pfam" id="PF00501">
    <property type="entry name" value="AMP-binding"/>
    <property type="match status" value="1"/>
</dbReference>
<name>A0A1H8TGP4_9PSEU</name>
<evidence type="ECO:0000313" key="5">
    <source>
        <dbReference type="Proteomes" id="UP000198582"/>
    </source>
</evidence>
<dbReference type="RefSeq" id="WP_091614382.1">
    <property type="nucleotide sequence ID" value="NZ_FOEF01000002.1"/>
</dbReference>
<evidence type="ECO:0000256" key="1">
    <source>
        <dbReference type="ARBA" id="ARBA00006432"/>
    </source>
</evidence>
<evidence type="ECO:0000259" key="3">
    <source>
        <dbReference type="Pfam" id="PF00501"/>
    </source>
</evidence>
<dbReference type="InterPro" id="IPR000873">
    <property type="entry name" value="AMP-dep_synth/lig_dom"/>
</dbReference>
<dbReference type="PANTHER" id="PTHR43201">
    <property type="entry name" value="ACYL-COA SYNTHETASE"/>
    <property type="match status" value="1"/>
</dbReference>
<dbReference type="GO" id="GO:0031956">
    <property type="term" value="F:medium-chain fatty acid-CoA ligase activity"/>
    <property type="evidence" value="ECO:0007669"/>
    <property type="project" value="TreeGrafter"/>
</dbReference>
<accession>A0A1H8TGP4</accession>
<dbReference type="SUPFAM" id="SSF56801">
    <property type="entry name" value="Acetyl-CoA synthetase-like"/>
    <property type="match status" value="1"/>
</dbReference>
<evidence type="ECO:0000313" key="4">
    <source>
        <dbReference type="EMBL" id="SEO90092.1"/>
    </source>
</evidence>
<dbReference type="PANTHER" id="PTHR43201:SF5">
    <property type="entry name" value="MEDIUM-CHAIN ACYL-COA LIGASE ACSF2, MITOCHONDRIAL"/>
    <property type="match status" value="1"/>
</dbReference>
<protein>
    <submittedName>
        <fullName evidence="4">Long-chain acyl-CoA synthetase</fullName>
    </submittedName>
</protein>
<keyword evidence="5" id="KW-1185">Reference proteome</keyword>
<gene>
    <name evidence="4" type="ORF">SAMN04489732_102614</name>
</gene>
<organism evidence="4 5">
    <name type="scientific">Amycolatopsis saalfeldensis</name>
    <dbReference type="NCBI Taxonomy" id="394193"/>
    <lineage>
        <taxon>Bacteria</taxon>
        <taxon>Bacillati</taxon>
        <taxon>Actinomycetota</taxon>
        <taxon>Actinomycetes</taxon>
        <taxon>Pseudonocardiales</taxon>
        <taxon>Pseudonocardiaceae</taxon>
        <taxon>Amycolatopsis</taxon>
    </lineage>
</organism>
<dbReference type="GO" id="GO:0006631">
    <property type="term" value="P:fatty acid metabolic process"/>
    <property type="evidence" value="ECO:0007669"/>
    <property type="project" value="TreeGrafter"/>
</dbReference>
<dbReference type="Proteomes" id="UP000198582">
    <property type="component" value="Unassembled WGS sequence"/>
</dbReference>